<dbReference type="InterPro" id="IPR020051">
    <property type="entry name" value="SagB-type_dehydrogenase"/>
</dbReference>
<dbReference type="CDD" id="cd02142">
    <property type="entry name" value="McbC_SagB-like_oxidoreductase"/>
    <property type="match status" value="1"/>
</dbReference>
<dbReference type="EMBL" id="JBHSBB010000006">
    <property type="protein sequence ID" value="MFC4031058.1"/>
    <property type="molecule type" value="Genomic_DNA"/>
</dbReference>
<accession>A0ABV8HG94</accession>
<feature type="region of interest" description="Disordered" evidence="1">
    <location>
        <begin position="255"/>
        <end position="335"/>
    </location>
</feature>
<keyword evidence="4" id="KW-1185">Reference proteome</keyword>
<proteinExistence type="predicted"/>
<reference evidence="4" key="1">
    <citation type="journal article" date="2019" name="Int. J. Syst. Evol. Microbiol.">
        <title>The Global Catalogue of Microorganisms (GCM) 10K type strain sequencing project: providing services to taxonomists for standard genome sequencing and annotation.</title>
        <authorList>
            <consortium name="The Broad Institute Genomics Platform"/>
            <consortium name="The Broad Institute Genome Sequencing Center for Infectious Disease"/>
            <person name="Wu L."/>
            <person name="Ma J."/>
        </authorList>
    </citation>
    <scope>NUCLEOTIDE SEQUENCE [LARGE SCALE GENOMIC DNA]</scope>
    <source>
        <strain evidence="4">CGMCC 4.7237</strain>
    </source>
</reference>
<protein>
    <submittedName>
        <fullName evidence="3">SagB family peptide dehydrogenase</fullName>
    </submittedName>
</protein>
<organism evidence="3 4">
    <name type="scientific">Streptomyces polygonati</name>
    <dbReference type="NCBI Taxonomy" id="1617087"/>
    <lineage>
        <taxon>Bacteria</taxon>
        <taxon>Bacillati</taxon>
        <taxon>Actinomycetota</taxon>
        <taxon>Actinomycetes</taxon>
        <taxon>Kitasatosporales</taxon>
        <taxon>Streptomycetaceae</taxon>
        <taxon>Streptomyces</taxon>
    </lineage>
</organism>
<dbReference type="Proteomes" id="UP001595765">
    <property type="component" value="Unassembled WGS sequence"/>
</dbReference>
<evidence type="ECO:0000256" key="1">
    <source>
        <dbReference type="SAM" id="MobiDB-lite"/>
    </source>
</evidence>
<feature type="compositionally biased region" description="Basic and acidic residues" evidence="1">
    <location>
        <begin position="271"/>
        <end position="291"/>
    </location>
</feature>
<dbReference type="Gene3D" id="3.40.109.10">
    <property type="entry name" value="NADH Oxidase"/>
    <property type="match status" value="2"/>
</dbReference>
<feature type="compositionally biased region" description="Low complexity" evidence="1">
    <location>
        <begin position="255"/>
        <end position="268"/>
    </location>
</feature>
<evidence type="ECO:0000259" key="2">
    <source>
        <dbReference type="Pfam" id="PF00881"/>
    </source>
</evidence>
<dbReference type="RefSeq" id="WP_386426884.1">
    <property type="nucleotide sequence ID" value="NZ_JBHSBB010000006.1"/>
</dbReference>
<dbReference type="PANTHER" id="PTHR43745:SF2">
    <property type="entry name" value="NITROREDUCTASE MJ1384-RELATED"/>
    <property type="match status" value="1"/>
</dbReference>
<dbReference type="InterPro" id="IPR052544">
    <property type="entry name" value="Bacteriocin_Proc_Enz"/>
</dbReference>
<dbReference type="PANTHER" id="PTHR43745">
    <property type="entry name" value="NITROREDUCTASE MJ1384-RELATED"/>
    <property type="match status" value="1"/>
</dbReference>
<feature type="domain" description="Nitroreductase" evidence="2">
    <location>
        <begin position="351"/>
        <end position="528"/>
    </location>
</feature>
<feature type="region of interest" description="Disordered" evidence="1">
    <location>
        <begin position="30"/>
        <end position="51"/>
    </location>
</feature>
<dbReference type="Pfam" id="PF00881">
    <property type="entry name" value="Nitroreductase"/>
    <property type="match status" value="1"/>
</dbReference>
<evidence type="ECO:0000313" key="4">
    <source>
        <dbReference type="Proteomes" id="UP001595765"/>
    </source>
</evidence>
<dbReference type="InterPro" id="IPR000415">
    <property type="entry name" value="Nitroreductase-like"/>
</dbReference>
<feature type="compositionally biased region" description="Low complexity" evidence="1">
    <location>
        <begin position="314"/>
        <end position="324"/>
    </location>
</feature>
<evidence type="ECO:0000313" key="3">
    <source>
        <dbReference type="EMBL" id="MFC4031058.1"/>
    </source>
</evidence>
<name>A0ABV8HG94_9ACTN</name>
<gene>
    <name evidence="3" type="ORF">ACFO3J_06185</name>
</gene>
<dbReference type="InterPro" id="IPR029479">
    <property type="entry name" value="Nitroreductase"/>
</dbReference>
<comment type="caution">
    <text evidence="3">The sequence shown here is derived from an EMBL/GenBank/DDBJ whole genome shotgun (WGS) entry which is preliminary data.</text>
</comment>
<dbReference type="SUPFAM" id="SSF55469">
    <property type="entry name" value="FMN-dependent nitroreductase-like"/>
    <property type="match status" value="2"/>
</dbReference>
<sequence length="541" mass="57324">MGFAHEYATAIVRRGRYPMEPADWVPDWADRPRKGKHHPGAVSFPLPASPERPAAATVERGLHGPRGTGAFTLPLLAGMLQDSYGLTGRRLAVHANSDLGTLPAYTQANWSRGTASGGGLYPLGVHLISGRGGPLTPGVHYYDTRHHALRRLLTGDVTASVREAVGQPAAGHGDFLVVTGHFWQNAFKYNSFSYHVIAMDTGALLQTWRVWSRAHGLDLGPAFWFDEARLGRLLGLDADEEGVFAVVPLRWAGEPAPGAAPSSGPAGAKGTVEDREPSEPRVRYRDQERSRRVSTFETVRRMHAATSAGAAERPAPGSLADAAAPPLPPGGERVGLPERQALDIGVGQALRARRSSFGRFEAARALPAAALATVLAAADAAGTLDSDAETPGDGPLTSLYVLVSHVAGVEPGTYAYDRADRSLRVLRAGPPGEFLQRNYFLANYNLEQAAAVIVPAARTHAVLDAVGDRGYRLVNAVVGGISQAVYTAASAAGLGCGVALGFDAISYTEELGLDRTGELPLLTMMIGHERPQPADFRSEIA</sequence>
<dbReference type="NCBIfam" id="TIGR03605">
    <property type="entry name" value="antibiot_sagB"/>
    <property type="match status" value="1"/>
</dbReference>